<keyword evidence="1" id="KW-0732">Signal</keyword>
<feature type="chain" id="PRO_5040889065" description="Secreted protein" evidence="1">
    <location>
        <begin position="26"/>
        <end position="151"/>
    </location>
</feature>
<protein>
    <recommendedName>
        <fullName evidence="4">Secreted protein</fullName>
    </recommendedName>
</protein>
<dbReference type="AlphaFoldDB" id="A0A9X1NB41"/>
<sequence length="151" mass="16161">MNAARTVTAAIAAAAITLTGQPAHASDTHHLTLACHTGGTTVTVSIDYASDGYNARYWNAHWTTTPKTKLDRIDLGQNPWLNNNSYTTFWARGGKPSTRNDVKAKGGKNSFIAAVQAGNDVPEIRVRLRAWGGKGNSDDSCATSKPLKFTS</sequence>
<name>A0A9X1NB41_9ACTN</name>
<organism evidence="2 3">
    <name type="scientific">Kineosporia babensis</name>
    <dbReference type="NCBI Taxonomy" id="499548"/>
    <lineage>
        <taxon>Bacteria</taxon>
        <taxon>Bacillati</taxon>
        <taxon>Actinomycetota</taxon>
        <taxon>Actinomycetes</taxon>
        <taxon>Kineosporiales</taxon>
        <taxon>Kineosporiaceae</taxon>
        <taxon>Kineosporia</taxon>
    </lineage>
</organism>
<evidence type="ECO:0000256" key="1">
    <source>
        <dbReference type="SAM" id="SignalP"/>
    </source>
</evidence>
<gene>
    <name evidence="2" type="ORF">LR394_08085</name>
</gene>
<evidence type="ECO:0000313" key="3">
    <source>
        <dbReference type="Proteomes" id="UP001138997"/>
    </source>
</evidence>
<evidence type="ECO:0008006" key="4">
    <source>
        <dbReference type="Google" id="ProtNLM"/>
    </source>
</evidence>
<accession>A0A9X1NB41</accession>
<evidence type="ECO:0000313" key="2">
    <source>
        <dbReference type="EMBL" id="MCD5310850.1"/>
    </source>
</evidence>
<reference evidence="2" key="1">
    <citation type="submission" date="2021-11" db="EMBL/GenBank/DDBJ databases">
        <title>Streptomyces corallinus and Kineosporia corallina sp. nov., two new coral-derived marine actinobacteria.</title>
        <authorList>
            <person name="Buangrab K."/>
            <person name="Sutthacheep M."/>
            <person name="Yeemin T."/>
            <person name="Harunari E."/>
            <person name="Igarashi Y."/>
            <person name="Sripreechasak P."/>
            <person name="Kanchanasin P."/>
            <person name="Tanasupawat S."/>
            <person name="Phongsopitanun W."/>
        </authorList>
    </citation>
    <scope>NUCLEOTIDE SEQUENCE</scope>
    <source>
        <strain evidence="2">JCM 31032</strain>
    </source>
</reference>
<feature type="signal peptide" evidence="1">
    <location>
        <begin position="1"/>
        <end position="25"/>
    </location>
</feature>
<keyword evidence="3" id="KW-1185">Reference proteome</keyword>
<proteinExistence type="predicted"/>
<comment type="caution">
    <text evidence="2">The sequence shown here is derived from an EMBL/GenBank/DDBJ whole genome shotgun (WGS) entry which is preliminary data.</text>
</comment>
<dbReference type="RefSeq" id="WP_231440026.1">
    <property type="nucleotide sequence ID" value="NZ_JAJOMB010000003.1"/>
</dbReference>
<dbReference type="EMBL" id="JAJOMB010000003">
    <property type="protein sequence ID" value="MCD5310850.1"/>
    <property type="molecule type" value="Genomic_DNA"/>
</dbReference>
<dbReference type="Proteomes" id="UP001138997">
    <property type="component" value="Unassembled WGS sequence"/>
</dbReference>